<evidence type="ECO:0000256" key="1">
    <source>
        <dbReference type="ARBA" id="ARBA00004571"/>
    </source>
</evidence>
<reference evidence="10 11" key="1">
    <citation type="submission" date="2016-10" db="EMBL/GenBank/DDBJ databases">
        <authorList>
            <person name="de Groot N.N."/>
        </authorList>
    </citation>
    <scope>NUCLEOTIDE SEQUENCE [LARGE SCALE GENOMIC DNA]</scope>
    <source>
        <strain evidence="10 11">DSM 17794</strain>
    </source>
</reference>
<proteinExistence type="inferred from homology"/>
<keyword evidence="8" id="KW-0732">Signal</keyword>
<dbReference type="STRING" id="287099.SAMN05660413_01822"/>
<evidence type="ECO:0000256" key="6">
    <source>
        <dbReference type="ARBA" id="ARBA00023237"/>
    </source>
</evidence>
<gene>
    <name evidence="10" type="ORF">SAMN05660413_01822</name>
</gene>
<dbReference type="Gene3D" id="2.40.170.20">
    <property type="entry name" value="TonB-dependent receptor, beta-barrel domain"/>
    <property type="match status" value="1"/>
</dbReference>
<dbReference type="Pfam" id="PF13715">
    <property type="entry name" value="CarbopepD_reg_2"/>
    <property type="match status" value="1"/>
</dbReference>
<evidence type="ECO:0000256" key="4">
    <source>
        <dbReference type="ARBA" id="ARBA00022692"/>
    </source>
</evidence>
<dbReference type="Gene3D" id="2.170.130.10">
    <property type="entry name" value="TonB-dependent receptor, plug domain"/>
    <property type="match status" value="1"/>
</dbReference>
<evidence type="ECO:0000313" key="10">
    <source>
        <dbReference type="EMBL" id="SFN60809.1"/>
    </source>
</evidence>
<dbReference type="InterPro" id="IPR036942">
    <property type="entry name" value="Beta-barrel_TonB_sf"/>
</dbReference>
<dbReference type="InterPro" id="IPR012910">
    <property type="entry name" value="Plug_dom"/>
</dbReference>
<evidence type="ECO:0000256" key="2">
    <source>
        <dbReference type="ARBA" id="ARBA00022448"/>
    </source>
</evidence>
<evidence type="ECO:0000256" key="8">
    <source>
        <dbReference type="SAM" id="SignalP"/>
    </source>
</evidence>
<dbReference type="Gene3D" id="2.60.40.1120">
    <property type="entry name" value="Carboxypeptidase-like, regulatory domain"/>
    <property type="match status" value="1"/>
</dbReference>
<dbReference type="PROSITE" id="PS52016">
    <property type="entry name" value="TONB_DEPENDENT_REC_3"/>
    <property type="match status" value="1"/>
</dbReference>
<sequence>MRNEFKILRIRGLRAKVTLMLLFCLPLFAGAQGSDITVSGIVLDETGIPLPGASVVEVGTNNGVVTDFDGNFELVVSENAQLEVSFLGFVTQTFEATSEEVEIVMESDADALEEVVVIGYGQTTQRDLTGSVSSIDLGDIESQPASNIGDAMQGRAAGVQVITSGAPGTNPTIRIRGIGTIGNNDPLVVVDGVPLNGGLNQVNMQDVESLQVLKDASATAIYGSRGANGVVIITTKSGKDGKGQFNVEAFSGIQHSTDMIDVLNARQFAEFNNEMLSNAGYETNPEYADPSSLGEGTDWLDALFTTGRQNNFTVSFSNGNEHTKVYTSLNAFDQKGIIINNDYERYIFQFNSETEINDNLRFGNNLKMNYDQKESGDTNINNAIFSLPTNPIYREDGDFSGPLGHPLYYGDIENPIGKANIVDNSTEGYNIQGSVFAELDFLEDFTFKTLFGGETNFWFGRTWAPSYEWDAHIGQNEFLSESSNRSITLLWDNTLTYEKRFDDGSRFTGVVGTSAQENRFKTMGGSIQNFASTSTQQLDSGTDQQEIGGTESEWAIFSYFARGTFDFRSKYLLTATVRRDGSSRFGEGNKYGTFPSASAAWRLSEEDFLVDSENINDLKIRAGYGITGNQEIGNYAFASSYNTNLYNFNGNLVTAAVPTVLPNANVQWESQKQYNFGVDATLFDNRVDLTLDLYRKDTEDMLVPMAVPVTSGYSDVFVPSVNAGKIRNQGVEVLLTTQNIEKENFSWTSDFVFTYNDNEVMNINSDTPMTTGGIGLNYNLARIQPNYPVNVFYGFVEDGIFQTQEEVENGAVQVAGNDPATSTAAGDIRYKDLNNDGVINDDDRTIIGNPNPDFTYSFNNTFRVGNFDLNIFLQGVYGNDIFNANRIFTEGMAVTSNQSTAVLDRWTGEGTSNTMPRAIFGDPNNNARPSTRYIEDGSYLRLRNVNLSYNIPVETFAENALSSARVYISGQNLYTLTDYSGFDPEVGPNGIDNNNYPVTRTILLGVNVGF</sequence>
<evidence type="ECO:0000256" key="5">
    <source>
        <dbReference type="ARBA" id="ARBA00023136"/>
    </source>
</evidence>
<dbReference type="Proteomes" id="UP000199153">
    <property type="component" value="Unassembled WGS sequence"/>
</dbReference>
<dbReference type="RefSeq" id="WP_093408616.1">
    <property type="nucleotide sequence ID" value="NZ_FOVL01000010.1"/>
</dbReference>
<dbReference type="InterPro" id="IPR037066">
    <property type="entry name" value="Plug_dom_sf"/>
</dbReference>
<name>A0A1I5AF34_9FLAO</name>
<feature type="chain" id="PRO_5011436255" evidence="8">
    <location>
        <begin position="32"/>
        <end position="1010"/>
    </location>
</feature>
<comment type="similarity">
    <text evidence="7">Belongs to the TonB-dependent receptor family.</text>
</comment>
<evidence type="ECO:0000256" key="3">
    <source>
        <dbReference type="ARBA" id="ARBA00022452"/>
    </source>
</evidence>
<organism evidence="10 11">
    <name type="scientific">Salegentibacter flavus</name>
    <dbReference type="NCBI Taxonomy" id="287099"/>
    <lineage>
        <taxon>Bacteria</taxon>
        <taxon>Pseudomonadati</taxon>
        <taxon>Bacteroidota</taxon>
        <taxon>Flavobacteriia</taxon>
        <taxon>Flavobacteriales</taxon>
        <taxon>Flavobacteriaceae</taxon>
        <taxon>Salegentibacter</taxon>
    </lineage>
</organism>
<dbReference type="InterPro" id="IPR023997">
    <property type="entry name" value="TonB-dep_OMP_SusC/RagA_CS"/>
</dbReference>
<comment type="subcellular location">
    <subcellularLocation>
        <location evidence="1 7">Cell outer membrane</location>
        <topology evidence="1 7">Multi-pass membrane protein</topology>
    </subcellularLocation>
</comment>
<feature type="signal peptide" evidence="8">
    <location>
        <begin position="1"/>
        <end position="31"/>
    </location>
</feature>
<accession>A0A1I5AF34</accession>
<evidence type="ECO:0000256" key="7">
    <source>
        <dbReference type="PROSITE-ProRule" id="PRU01360"/>
    </source>
</evidence>
<protein>
    <submittedName>
        <fullName evidence="10">TonB-linked outer membrane protein, SusC/RagA family</fullName>
    </submittedName>
</protein>
<keyword evidence="4 7" id="KW-0812">Transmembrane</keyword>
<dbReference type="SUPFAM" id="SSF49464">
    <property type="entry name" value="Carboxypeptidase regulatory domain-like"/>
    <property type="match status" value="1"/>
</dbReference>
<dbReference type="InterPro" id="IPR008969">
    <property type="entry name" value="CarboxyPept-like_regulatory"/>
</dbReference>
<evidence type="ECO:0000313" key="11">
    <source>
        <dbReference type="Proteomes" id="UP000199153"/>
    </source>
</evidence>
<keyword evidence="11" id="KW-1185">Reference proteome</keyword>
<dbReference type="Pfam" id="PF07715">
    <property type="entry name" value="Plug"/>
    <property type="match status" value="1"/>
</dbReference>
<dbReference type="NCBIfam" id="TIGR04057">
    <property type="entry name" value="SusC_RagA_signa"/>
    <property type="match status" value="1"/>
</dbReference>
<dbReference type="OrthoDB" id="9768177at2"/>
<dbReference type="InterPro" id="IPR039426">
    <property type="entry name" value="TonB-dep_rcpt-like"/>
</dbReference>
<keyword evidence="6 7" id="KW-0998">Cell outer membrane</keyword>
<keyword evidence="5 7" id="KW-0472">Membrane</keyword>
<keyword evidence="2 7" id="KW-0813">Transport</keyword>
<dbReference type="InterPro" id="IPR023996">
    <property type="entry name" value="TonB-dep_OMP_SusC/RagA"/>
</dbReference>
<feature type="domain" description="TonB-dependent receptor plug" evidence="9">
    <location>
        <begin position="125"/>
        <end position="230"/>
    </location>
</feature>
<dbReference type="GO" id="GO:0009279">
    <property type="term" value="C:cell outer membrane"/>
    <property type="evidence" value="ECO:0007669"/>
    <property type="project" value="UniProtKB-SubCell"/>
</dbReference>
<keyword evidence="3 7" id="KW-1134">Transmembrane beta strand</keyword>
<dbReference type="EMBL" id="FOVL01000010">
    <property type="protein sequence ID" value="SFN60809.1"/>
    <property type="molecule type" value="Genomic_DNA"/>
</dbReference>
<dbReference type="SUPFAM" id="SSF56935">
    <property type="entry name" value="Porins"/>
    <property type="match status" value="1"/>
</dbReference>
<dbReference type="AlphaFoldDB" id="A0A1I5AF34"/>
<evidence type="ECO:0000259" key="9">
    <source>
        <dbReference type="Pfam" id="PF07715"/>
    </source>
</evidence>
<dbReference type="NCBIfam" id="TIGR04056">
    <property type="entry name" value="OMP_RagA_SusC"/>
    <property type="match status" value="1"/>
</dbReference>